<reference evidence="2 3" key="1">
    <citation type="journal article" date="2018" name="Mol. Biol. Evol.">
        <title>Broad Genomic Sampling Reveals a Smut Pathogenic Ancestry of the Fungal Clade Ustilaginomycotina.</title>
        <authorList>
            <person name="Kijpornyongpan T."/>
            <person name="Mondo S.J."/>
            <person name="Barry K."/>
            <person name="Sandor L."/>
            <person name="Lee J."/>
            <person name="Lipzen A."/>
            <person name="Pangilinan J."/>
            <person name="LaButti K."/>
            <person name="Hainaut M."/>
            <person name="Henrissat B."/>
            <person name="Grigoriev I.V."/>
            <person name="Spatafora J.W."/>
            <person name="Aime M.C."/>
        </authorList>
    </citation>
    <scope>NUCLEOTIDE SEQUENCE [LARGE SCALE GENOMIC DNA]</scope>
    <source>
        <strain evidence="2 3">MCA 3645</strain>
    </source>
</reference>
<dbReference type="InParanoid" id="A0A317XE88"/>
<feature type="compositionally biased region" description="Low complexity" evidence="1">
    <location>
        <begin position="36"/>
        <end position="48"/>
    </location>
</feature>
<gene>
    <name evidence="2" type="ORF">BCV70DRAFT_203394</name>
</gene>
<feature type="region of interest" description="Disordered" evidence="1">
    <location>
        <begin position="19"/>
        <end position="50"/>
    </location>
</feature>
<sequence length="98" mass="11345">MFSIEDWRVMGHLDYTAERRRRNHVSRESDEGACHSRGSSSPTSTRSTEQLVHLEARRRVPHWHFPAMTTTSPLCGVTKWQSTESKLIACRPKSHLRT</sequence>
<dbReference type="EMBL" id="KZ819255">
    <property type="protein sequence ID" value="PWY96844.1"/>
    <property type="molecule type" value="Genomic_DNA"/>
</dbReference>
<protein>
    <submittedName>
        <fullName evidence="2">Uncharacterized protein</fullName>
    </submittedName>
</protein>
<evidence type="ECO:0000313" key="3">
    <source>
        <dbReference type="Proteomes" id="UP000246740"/>
    </source>
</evidence>
<evidence type="ECO:0000256" key="1">
    <source>
        <dbReference type="SAM" id="MobiDB-lite"/>
    </source>
</evidence>
<dbReference type="Proteomes" id="UP000246740">
    <property type="component" value="Unassembled WGS sequence"/>
</dbReference>
<feature type="compositionally biased region" description="Basic and acidic residues" evidence="1">
    <location>
        <begin position="25"/>
        <end position="34"/>
    </location>
</feature>
<proteinExistence type="predicted"/>
<feature type="non-terminal residue" evidence="2">
    <location>
        <position position="98"/>
    </location>
</feature>
<evidence type="ECO:0000313" key="2">
    <source>
        <dbReference type="EMBL" id="PWY96844.1"/>
    </source>
</evidence>
<accession>A0A317XE88</accession>
<organism evidence="2 3">
    <name type="scientific">Testicularia cyperi</name>
    <dbReference type="NCBI Taxonomy" id="1882483"/>
    <lineage>
        <taxon>Eukaryota</taxon>
        <taxon>Fungi</taxon>
        <taxon>Dikarya</taxon>
        <taxon>Basidiomycota</taxon>
        <taxon>Ustilaginomycotina</taxon>
        <taxon>Ustilaginomycetes</taxon>
        <taxon>Ustilaginales</taxon>
        <taxon>Anthracoideaceae</taxon>
        <taxon>Testicularia</taxon>
    </lineage>
</organism>
<name>A0A317XE88_9BASI</name>
<dbReference type="AlphaFoldDB" id="A0A317XE88"/>
<keyword evidence="3" id="KW-1185">Reference proteome</keyword>